<dbReference type="Gene3D" id="1.10.287.1040">
    <property type="entry name" value="Exonuclease VII, small subunit"/>
    <property type="match status" value="1"/>
</dbReference>
<evidence type="ECO:0000313" key="8">
    <source>
        <dbReference type="EMBL" id="USS85284.1"/>
    </source>
</evidence>
<dbReference type="PANTHER" id="PTHR34137:SF1">
    <property type="entry name" value="EXODEOXYRIBONUCLEASE 7 SMALL SUBUNIT"/>
    <property type="match status" value="1"/>
</dbReference>
<dbReference type="GO" id="GO:0008855">
    <property type="term" value="F:exodeoxyribonuclease VII activity"/>
    <property type="evidence" value="ECO:0007669"/>
    <property type="project" value="UniProtKB-EC"/>
</dbReference>
<protein>
    <recommendedName>
        <fullName evidence="6">Exodeoxyribonuclease 7 small subunit</fullName>
        <ecNumber evidence="6">3.1.11.6</ecNumber>
    </recommendedName>
    <alternativeName>
        <fullName evidence="6">Exodeoxyribonuclease VII small subunit</fullName>
        <shortName evidence="6">Exonuclease VII small subunit</shortName>
    </alternativeName>
</protein>
<comment type="subunit">
    <text evidence="6">Heterooligomer composed of large and small subunits.</text>
</comment>
<dbReference type="PANTHER" id="PTHR34137">
    <property type="entry name" value="EXODEOXYRIBONUCLEASE 7 SMALL SUBUNIT"/>
    <property type="match status" value="1"/>
</dbReference>
<keyword evidence="5 6" id="KW-0269">Exonuclease</keyword>
<gene>
    <name evidence="6" type="primary">xseB</name>
    <name evidence="8" type="ORF">M3M35_01065</name>
</gene>
<dbReference type="EC" id="3.1.11.6" evidence="6"/>
<feature type="compositionally biased region" description="Low complexity" evidence="7">
    <location>
        <begin position="77"/>
        <end position="97"/>
    </location>
</feature>
<dbReference type="NCBIfam" id="NF002138">
    <property type="entry name" value="PRK00977.1-2"/>
    <property type="match status" value="1"/>
</dbReference>
<dbReference type="NCBIfam" id="TIGR01280">
    <property type="entry name" value="xseB"/>
    <property type="match status" value="1"/>
</dbReference>
<evidence type="ECO:0000256" key="1">
    <source>
        <dbReference type="ARBA" id="ARBA00009998"/>
    </source>
</evidence>
<evidence type="ECO:0000256" key="2">
    <source>
        <dbReference type="ARBA" id="ARBA00022490"/>
    </source>
</evidence>
<reference evidence="8" key="1">
    <citation type="submission" date="2022-05" db="EMBL/GenBank/DDBJ databases">
        <authorList>
            <person name="Oliphant S.A."/>
            <person name="Watson-Haigh N.S."/>
            <person name="Sumby K.M."/>
            <person name="Gardner J.M."/>
            <person name="Jiranek V."/>
        </authorList>
    </citation>
    <scope>NUCLEOTIDE SEQUENCE</scope>
    <source>
        <strain evidence="8">KI16_H9</strain>
    </source>
</reference>
<dbReference type="SUPFAM" id="SSF116842">
    <property type="entry name" value="XseB-like"/>
    <property type="match status" value="1"/>
</dbReference>
<comment type="catalytic activity">
    <reaction evidence="6">
        <text>Exonucleolytic cleavage in either 5'- to 3'- or 3'- to 5'-direction to yield nucleoside 5'-phosphates.</text>
        <dbReference type="EC" id="3.1.11.6"/>
    </reaction>
</comment>
<evidence type="ECO:0000256" key="6">
    <source>
        <dbReference type="HAMAP-Rule" id="MF_00337"/>
    </source>
</evidence>
<organism evidence="8 9">
    <name type="scientific">Fructilactobacillus myrtifloralis</name>
    <dbReference type="NCBI Taxonomy" id="2940301"/>
    <lineage>
        <taxon>Bacteria</taxon>
        <taxon>Bacillati</taxon>
        <taxon>Bacillota</taxon>
        <taxon>Bacilli</taxon>
        <taxon>Lactobacillales</taxon>
        <taxon>Lactobacillaceae</taxon>
        <taxon>Fructilactobacillus</taxon>
    </lineage>
</organism>
<comment type="subcellular location">
    <subcellularLocation>
        <location evidence="6">Cytoplasm</location>
    </subcellularLocation>
</comment>
<evidence type="ECO:0000256" key="3">
    <source>
        <dbReference type="ARBA" id="ARBA00022722"/>
    </source>
</evidence>
<keyword evidence="2 6" id="KW-0963">Cytoplasm</keyword>
<name>A0ABY5BSD2_9LACO</name>
<proteinExistence type="inferred from homology"/>
<feature type="region of interest" description="Disordered" evidence="7">
    <location>
        <begin position="58"/>
        <end position="97"/>
    </location>
</feature>
<keyword evidence="4 6" id="KW-0378">Hydrolase</keyword>
<comment type="similarity">
    <text evidence="1 6">Belongs to the XseB family.</text>
</comment>
<sequence>MANTKPTFEENMQHLEQIVQELQAGNVPLEKALSEFQTGVKLSQTMQKTLQNAEDTLTKMMTPDGEEVPFKRDKGYEAQAEQTDQQAEQQSDQDLPF</sequence>
<evidence type="ECO:0000313" key="9">
    <source>
        <dbReference type="Proteomes" id="UP001056707"/>
    </source>
</evidence>
<evidence type="ECO:0000256" key="7">
    <source>
        <dbReference type="SAM" id="MobiDB-lite"/>
    </source>
</evidence>
<accession>A0ABY5BSD2</accession>
<evidence type="ECO:0000256" key="4">
    <source>
        <dbReference type="ARBA" id="ARBA00022801"/>
    </source>
</evidence>
<comment type="function">
    <text evidence="6">Bidirectionally degrades single-stranded DNA into large acid-insoluble oligonucleotides, which are then degraded further into small acid-soluble oligonucleotides.</text>
</comment>
<keyword evidence="3 6" id="KW-0540">Nuclease</keyword>
<dbReference type="InterPro" id="IPR003761">
    <property type="entry name" value="Exonuc_VII_S"/>
</dbReference>
<dbReference type="RefSeq" id="WP_252750179.1">
    <property type="nucleotide sequence ID" value="NZ_CP097116.1"/>
</dbReference>
<evidence type="ECO:0000256" key="5">
    <source>
        <dbReference type="ARBA" id="ARBA00022839"/>
    </source>
</evidence>
<dbReference type="EMBL" id="CP097116">
    <property type="protein sequence ID" value="USS85284.1"/>
    <property type="molecule type" value="Genomic_DNA"/>
</dbReference>
<dbReference type="Proteomes" id="UP001056707">
    <property type="component" value="Chromosome"/>
</dbReference>
<dbReference type="HAMAP" id="MF_00337">
    <property type="entry name" value="Exonuc_7_S"/>
    <property type="match status" value="1"/>
</dbReference>
<dbReference type="Pfam" id="PF02609">
    <property type="entry name" value="Exonuc_VII_S"/>
    <property type="match status" value="1"/>
</dbReference>
<keyword evidence="9" id="KW-1185">Reference proteome</keyword>
<dbReference type="InterPro" id="IPR037004">
    <property type="entry name" value="Exonuc_VII_ssu_sf"/>
</dbReference>